<reference evidence="1 2" key="1">
    <citation type="submission" date="2019-12" db="EMBL/GenBank/DDBJ databases">
        <title>Novel species isolated from a subtropical stream in China.</title>
        <authorList>
            <person name="Lu H."/>
        </authorList>
    </citation>
    <scope>NUCLEOTIDE SEQUENCE [LARGE SCALE GENOMIC DNA]</scope>
    <source>
        <strain evidence="1 2">FT127W</strain>
    </source>
</reference>
<dbReference type="Proteomes" id="UP000450676">
    <property type="component" value="Unassembled WGS sequence"/>
</dbReference>
<protein>
    <submittedName>
        <fullName evidence="1">Uncharacterized protein</fullName>
    </submittedName>
</protein>
<proteinExistence type="predicted"/>
<dbReference type="EMBL" id="WWCU01000010">
    <property type="protein sequence ID" value="MYN07867.1"/>
    <property type="molecule type" value="Genomic_DNA"/>
</dbReference>
<sequence length="109" mass="12292">MVTSSAPTVREWQPAGGRHEHTLENAQIFSGHPSEEAALVPDEASSKTTLTARWQLPPEAQQGYWISCSYRDTALTMVRKLDRKYSTCMIRYKRNKGPPPGRLQTIECS</sequence>
<accession>A0A7X4HC58</accession>
<comment type="caution">
    <text evidence="1">The sequence shown here is derived from an EMBL/GenBank/DDBJ whole genome shotgun (WGS) entry which is preliminary data.</text>
</comment>
<evidence type="ECO:0000313" key="1">
    <source>
        <dbReference type="EMBL" id="MYN07867.1"/>
    </source>
</evidence>
<dbReference type="AlphaFoldDB" id="A0A7X4HC58"/>
<evidence type="ECO:0000313" key="2">
    <source>
        <dbReference type="Proteomes" id="UP000450676"/>
    </source>
</evidence>
<organism evidence="1 2">
    <name type="scientific">Pseudoduganella aquatica</name>
    <dbReference type="NCBI Taxonomy" id="2660641"/>
    <lineage>
        <taxon>Bacteria</taxon>
        <taxon>Pseudomonadati</taxon>
        <taxon>Pseudomonadota</taxon>
        <taxon>Betaproteobacteria</taxon>
        <taxon>Burkholderiales</taxon>
        <taxon>Oxalobacteraceae</taxon>
        <taxon>Telluria group</taxon>
        <taxon>Pseudoduganella</taxon>
    </lineage>
</organism>
<dbReference type="InterPro" id="IPR049973">
    <property type="entry name" value="STY0301-like"/>
</dbReference>
<name>A0A7X4HC58_9BURK</name>
<keyword evidence="2" id="KW-1185">Reference proteome</keyword>
<gene>
    <name evidence="1" type="ORF">GTP77_11030</name>
</gene>
<dbReference type="NCBIfam" id="NF042415">
    <property type="entry name" value="STY0301_fam"/>
    <property type="match status" value="1"/>
</dbReference>